<organism evidence="3 4">
    <name type="scientific">Molorchus minor</name>
    <dbReference type="NCBI Taxonomy" id="1323400"/>
    <lineage>
        <taxon>Eukaryota</taxon>
        <taxon>Metazoa</taxon>
        <taxon>Ecdysozoa</taxon>
        <taxon>Arthropoda</taxon>
        <taxon>Hexapoda</taxon>
        <taxon>Insecta</taxon>
        <taxon>Pterygota</taxon>
        <taxon>Neoptera</taxon>
        <taxon>Endopterygota</taxon>
        <taxon>Coleoptera</taxon>
        <taxon>Polyphaga</taxon>
        <taxon>Cucujiformia</taxon>
        <taxon>Chrysomeloidea</taxon>
        <taxon>Cerambycidae</taxon>
        <taxon>Lamiinae</taxon>
        <taxon>Monochamini</taxon>
        <taxon>Molorchus</taxon>
    </lineage>
</organism>
<evidence type="ECO:0000313" key="3">
    <source>
        <dbReference type="EMBL" id="KAJ8985538.1"/>
    </source>
</evidence>
<feature type="transmembrane region" description="Helical" evidence="2">
    <location>
        <begin position="20"/>
        <end position="45"/>
    </location>
</feature>
<dbReference type="EMBL" id="JAPWTJ010000012">
    <property type="protein sequence ID" value="KAJ8985538.1"/>
    <property type="molecule type" value="Genomic_DNA"/>
</dbReference>
<sequence length="222" mass="24086">HGQKYIHQQLSFVSEIPGELGWMLTLVIVSLISALIGAIVMIVVLHCKRMKSSSVSGAETNTSFESSEGTKPSTADYTNPNNGVWSWLSRRSANTPWQLNTPPTSPAENHYTHMEDGYNSVGEALYAELDRESSTGDDRDSNSPAYQNSAYTDPDAPTSSAPSSAYYSDLSITTMPDRAYEVVGLVTMPTWDPNSGSGDLRRPAGQRLAAISENVTVPSDYV</sequence>
<gene>
    <name evidence="3" type="ORF">NQ317_019921</name>
</gene>
<evidence type="ECO:0000313" key="4">
    <source>
        <dbReference type="Proteomes" id="UP001162164"/>
    </source>
</evidence>
<feature type="compositionally biased region" description="Polar residues" evidence="1">
    <location>
        <begin position="142"/>
        <end position="151"/>
    </location>
</feature>
<keyword evidence="2" id="KW-0472">Membrane</keyword>
<feature type="non-terminal residue" evidence="3">
    <location>
        <position position="1"/>
    </location>
</feature>
<feature type="compositionally biased region" description="Basic and acidic residues" evidence="1">
    <location>
        <begin position="131"/>
        <end position="141"/>
    </location>
</feature>
<evidence type="ECO:0000256" key="1">
    <source>
        <dbReference type="SAM" id="MobiDB-lite"/>
    </source>
</evidence>
<keyword evidence="4" id="KW-1185">Reference proteome</keyword>
<protein>
    <submittedName>
        <fullName evidence="3">Uncharacterized protein</fullName>
    </submittedName>
</protein>
<feature type="compositionally biased region" description="Low complexity" evidence="1">
    <location>
        <begin position="152"/>
        <end position="163"/>
    </location>
</feature>
<reference evidence="3" key="1">
    <citation type="journal article" date="2023" name="Insect Mol. Biol.">
        <title>Genome sequencing provides insights into the evolution of gene families encoding plant cell wall-degrading enzymes in longhorned beetles.</title>
        <authorList>
            <person name="Shin N.R."/>
            <person name="Okamura Y."/>
            <person name="Kirsch R."/>
            <person name="Pauchet Y."/>
        </authorList>
    </citation>
    <scope>NUCLEOTIDE SEQUENCE</scope>
    <source>
        <strain evidence="3">MMC_N1</strain>
    </source>
</reference>
<evidence type="ECO:0000256" key="2">
    <source>
        <dbReference type="SAM" id="Phobius"/>
    </source>
</evidence>
<keyword evidence="2" id="KW-1133">Transmembrane helix</keyword>
<feature type="region of interest" description="Disordered" evidence="1">
    <location>
        <begin position="131"/>
        <end position="163"/>
    </location>
</feature>
<name>A0ABQ9K7E4_9CUCU</name>
<accession>A0ABQ9K7E4</accession>
<dbReference type="Proteomes" id="UP001162164">
    <property type="component" value="Unassembled WGS sequence"/>
</dbReference>
<keyword evidence="2" id="KW-0812">Transmembrane</keyword>
<proteinExistence type="predicted"/>
<feature type="region of interest" description="Disordered" evidence="1">
    <location>
        <begin position="56"/>
        <end position="78"/>
    </location>
</feature>
<comment type="caution">
    <text evidence="3">The sequence shown here is derived from an EMBL/GenBank/DDBJ whole genome shotgun (WGS) entry which is preliminary data.</text>
</comment>